<proteinExistence type="predicted"/>
<evidence type="ECO:0000256" key="1">
    <source>
        <dbReference type="SAM" id="MobiDB-lite"/>
    </source>
</evidence>
<evidence type="ECO:0000313" key="2">
    <source>
        <dbReference type="EMBL" id="KAF2449854.1"/>
    </source>
</evidence>
<feature type="region of interest" description="Disordered" evidence="1">
    <location>
        <begin position="37"/>
        <end position="69"/>
    </location>
</feature>
<feature type="region of interest" description="Disordered" evidence="1">
    <location>
        <begin position="137"/>
        <end position="157"/>
    </location>
</feature>
<comment type="caution">
    <text evidence="2">The sequence shown here is derived from an EMBL/GenBank/DDBJ whole genome shotgun (WGS) entry which is preliminary data.</text>
</comment>
<dbReference type="AlphaFoldDB" id="A0A9P4UFC7"/>
<sequence length="179" mass="19317">MEDHDHELTVPGLGRNSISSKTFSLEAVASTSCGFFPTSPHSHLRSSSPRRLSAPGPRTDSGFAGHGRRKTITSLRFDLNNAPQEDLYSRQPIRVHRRIQSVLLPANSNASTIPPAAAEPNGPFRPRLFARLYPRVSKATRRGARRPSSHAGRLRPGIVAMPPLGACADLGNQPLGCAV</sequence>
<organism evidence="2 3">
    <name type="scientific">Karstenula rhodostoma CBS 690.94</name>
    <dbReference type="NCBI Taxonomy" id="1392251"/>
    <lineage>
        <taxon>Eukaryota</taxon>
        <taxon>Fungi</taxon>
        <taxon>Dikarya</taxon>
        <taxon>Ascomycota</taxon>
        <taxon>Pezizomycotina</taxon>
        <taxon>Dothideomycetes</taxon>
        <taxon>Pleosporomycetidae</taxon>
        <taxon>Pleosporales</taxon>
        <taxon>Massarineae</taxon>
        <taxon>Didymosphaeriaceae</taxon>
        <taxon>Karstenula</taxon>
    </lineage>
</organism>
<name>A0A9P4UFC7_9PLEO</name>
<reference evidence="2" key="1">
    <citation type="journal article" date="2020" name="Stud. Mycol.">
        <title>101 Dothideomycetes genomes: a test case for predicting lifestyles and emergence of pathogens.</title>
        <authorList>
            <person name="Haridas S."/>
            <person name="Albert R."/>
            <person name="Binder M."/>
            <person name="Bloem J."/>
            <person name="Labutti K."/>
            <person name="Salamov A."/>
            <person name="Andreopoulos B."/>
            <person name="Baker S."/>
            <person name="Barry K."/>
            <person name="Bills G."/>
            <person name="Bluhm B."/>
            <person name="Cannon C."/>
            <person name="Castanera R."/>
            <person name="Culley D."/>
            <person name="Daum C."/>
            <person name="Ezra D."/>
            <person name="Gonzalez J."/>
            <person name="Henrissat B."/>
            <person name="Kuo A."/>
            <person name="Liang C."/>
            <person name="Lipzen A."/>
            <person name="Lutzoni F."/>
            <person name="Magnuson J."/>
            <person name="Mondo S."/>
            <person name="Nolan M."/>
            <person name="Ohm R."/>
            <person name="Pangilinan J."/>
            <person name="Park H.-J."/>
            <person name="Ramirez L."/>
            <person name="Alfaro M."/>
            <person name="Sun H."/>
            <person name="Tritt A."/>
            <person name="Yoshinaga Y."/>
            <person name="Zwiers L.-H."/>
            <person name="Turgeon B."/>
            <person name="Goodwin S."/>
            <person name="Spatafora J."/>
            <person name="Crous P."/>
            <person name="Grigoriev I."/>
        </authorList>
    </citation>
    <scope>NUCLEOTIDE SEQUENCE</scope>
    <source>
        <strain evidence="2">CBS 690.94</strain>
    </source>
</reference>
<dbReference type="Proteomes" id="UP000799764">
    <property type="component" value="Unassembled WGS sequence"/>
</dbReference>
<keyword evidence="3" id="KW-1185">Reference proteome</keyword>
<feature type="compositionally biased region" description="Low complexity" evidence="1">
    <location>
        <begin position="39"/>
        <end position="53"/>
    </location>
</feature>
<protein>
    <submittedName>
        <fullName evidence="2">Uncharacterized protein</fullName>
    </submittedName>
</protein>
<feature type="compositionally biased region" description="Basic residues" evidence="1">
    <location>
        <begin position="138"/>
        <end position="148"/>
    </location>
</feature>
<evidence type="ECO:0000313" key="3">
    <source>
        <dbReference type="Proteomes" id="UP000799764"/>
    </source>
</evidence>
<gene>
    <name evidence="2" type="ORF">P171DRAFT_200863</name>
</gene>
<accession>A0A9P4UFC7</accession>
<dbReference type="EMBL" id="MU001494">
    <property type="protein sequence ID" value="KAF2449854.1"/>
    <property type="molecule type" value="Genomic_DNA"/>
</dbReference>